<gene>
    <name evidence="2" type="ordered locus">Cmaq_1679</name>
</gene>
<evidence type="ECO:0000256" key="1">
    <source>
        <dbReference type="SAM" id="Phobius"/>
    </source>
</evidence>
<dbReference type="eggNOG" id="arCOG10498">
    <property type="taxonomic scope" value="Archaea"/>
</dbReference>
<feature type="transmembrane region" description="Helical" evidence="1">
    <location>
        <begin position="49"/>
        <end position="74"/>
    </location>
</feature>
<evidence type="ECO:0000313" key="2">
    <source>
        <dbReference type="EMBL" id="ABW02502.1"/>
    </source>
</evidence>
<keyword evidence="1" id="KW-0472">Membrane</keyword>
<dbReference type="OrthoDB" id="379482at2157"/>
<accession>A8MAC5</accession>
<dbReference type="GeneID" id="5708830"/>
<protein>
    <submittedName>
        <fullName evidence="2">Uncharacterized protein</fullName>
    </submittedName>
</protein>
<dbReference type="Proteomes" id="UP000001137">
    <property type="component" value="Chromosome"/>
</dbReference>
<evidence type="ECO:0000313" key="3">
    <source>
        <dbReference type="Proteomes" id="UP000001137"/>
    </source>
</evidence>
<keyword evidence="1" id="KW-1133">Transmembrane helix</keyword>
<feature type="transmembrane region" description="Helical" evidence="1">
    <location>
        <begin position="12"/>
        <end position="37"/>
    </location>
</feature>
<dbReference type="KEGG" id="cma:Cmaq_1679"/>
<reference evidence="2 3" key="1">
    <citation type="submission" date="2007-10" db="EMBL/GenBank/DDBJ databases">
        <title>Complete sequence of Caldivirga maquilingensis IC-167.</title>
        <authorList>
            <consortium name="US DOE Joint Genome Institute"/>
            <person name="Copeland A."/>
            <person name="Lucas S."/>
            <person name="Lapidus A."/>
            <person name="Barry K."/>
            <person name="Glavina del Rio T."/>
            <person name="Dalin E."/>
            <person name="Tice H."/>
            <person name="Pitluck S."/>
            <person name="Saunders E."/>
            <person name="Brettin T."/>
            <person name="Bruce D."/>
            <person name="Detter J.C."/>
            <person name="Han C."/>
            <person name="Schmutz J."/>
            <person name="Larimer F."/>
            <person name="Land M."/>
            <person name="Hauser L."/>
            <person name="Kyrpides N."/>
            <person name="Ivanova N."/>
            <person name="Biddle J.F."/>
            <person name="Zhang Z."/>
            <person name="Fitz-Gibbon S.T."/>
            <person name="Lowe T.M."/>
            <person name="Saltikov C."/>
            <person name="House C.H."/>
            <person name="Richardson P."/>
        </authorList>
    </citation>
    <scope>NUCLEOTIDE SEQUENCE [LARGE SCALE GENOMIC DNA]</scope>
    <source>
        <strain evidence="3">ATCC 700844 / DSM 13496 / JCM 10307 / IC-167</strain>
    </source>
</reference>
<keyword evidence="3" id="KW-1185">Reference proteome</keyword>
<dbReference type="AlphaFoldDB" id="A8MAC5"/>
<dbReference type="STRING" id="397948.Cmaq_1679"/>
<dbReference type="EMBL" id="CP000852">
    <property type="protein sequence ID" value="ABW02502.1"/>
    <property type="molecule type" value="Genomic_DNA"/>
</dbReference>
<feature type="transmembrane region" description="Helical" evidence="1">
    <location>
        <begin position="125"/>
        <end position="145"/>
    </location>
</feature>
<dbReference type="HOGENOM" id="CLU_1399684_0_0_2"/>
<organism evidence="2 3">
    <name type="scientific">Caldivirga maquilingensis (strain ATCC 700844 / DSM 13496 / JCM 10307 / IC-167)</name>
    <dbReference type="NCBI Taxonomy" id="397948"/>
    <lineage>
        <taxon>Archaea</taxon>
        <taxon>Thermoproteota</taxon>
        <taxon>Thermoprotei</taxon>
        <taxon>Thermoproteales</taxon>
        <taxon>Thermoproteaceae</taxon>
        <taxon>Caldivirga</taxon>
    </lineage>
</organism>
<feature type="transmembrane region" description="Helical" evidence="1">
    <location>
        <begin position="86"/>
        <end position="105"/>
    </location>
</feature>
<sequence length="194" mass="21549">MSQSQNSPIPEAIINILYWGGIITVLAIAYTIDYLLIHLWLYGNAEFNIVLDALILASLLSFDALSLASTIFFIKNARSRTSSWLLLIYAVGAFAVLTYYTYIVMASHTAIMVEVYGQGVTGDKYIGSGIVLYNMGMALMTWLIIQGRGNLSKLTRAIPMLPVSQSFTNRKRSNDANDPIIICYDDECDTNQKP</sequence>
<keyword evidence="1" id="KW-0812">Transmembrane</keyword>
<dbReference type="RefSeq" id="WP_012186721.1">
    <property type="nucleotide sequence ID" value="NC_009954.1"/>
</dbReference>
<name>A8MAC5_CALMQ</name>
<proteinExistence type="predicted"/>